<dbReference type="AlphaFoldDB" id="T1H4F7"/>
<evidence type="ECO:0000256" key="1">
    <source>
        <dbReference type="ARBA" id="ARBA00005679"/>
    </source>
</evidence>
<reference evidence="4" key="2">
    <citation type="submission" date="2015-06" db="UniProtKB">
        <authorList>
            <consortium name="EnsemblMetazoa"/>
        </authorList>
    </citation>
    <scope>IDENTIFICATION</scope>
</reference>
<dbReference type="Pfam" id="PF03227">
    <property type="entry name" value="GILT"/>
    <property type="match status" value="1"/>
</dbReference>
<proteinExistence type="inferred from homology"/>
<name>T1H4F7_MEGSC</name>
<dbReference type="InterPro" id="IPR004911">
    <property type="entry name" value="Interferon-induced_GILT"/>
</dbReference>
<evidence type="ECO:0000313" key="5">
    <source>
        <dbReference type="Proteomes" id="UP000015102"/>
    </source>
</evidence>
<evidence type="ECO:0008006" key="6">
    <source>
        <dbReference type="Google" id="ProtNLM"/>
    </source>
</evidence>
<dbReference type="EMBL" id="CAQQ02106897">
    <property type="status" value="NOT_ANNOTATED_CDS"/>
    <property type="molecule type" value="Genomic_DNA"/>
</dbReference>
<keyword evidence="2" id="KW-0325">Glycoprotein</keyword>
<accession>T1H4F7</accession>
<dbReference type="PANTHER" id="PTHR13234:SF68">
    <property type="entry name" value="GH19763P"/>
    <property type="match status" value="1"/>
</dbReference>
<evidence type="ECO:0000256" key="3">
    <source>
        <dbReference type="SAM" id="SignalP"/>
    </source>
</evidence>
<keyword evidence="5" id="KW-1185">Reference proteome</keyword>
<dbReference type="OMA" id="AQMCKAY"/>
<evidence type="ECO:0000313" key="4">
    <source>
        <dbReference type="EnsemblMetazoa" id="MESCA011166-PA"/>
    </source>
</evidence>
<protein>
    <recommendedName>
        <fullName evidence="6">Gamma-interferon-inducible lysosomal thiol reductase</fullName>
    </recommendedName>
</protein>
<feature type="signal peptide" evidence="3">
    <location>
        <begin position="1"/>
        <end position="20"/>
    </location>
</feature>
<sequence>MMNNIKVLFFFVVTFSNSFGQQKIDVTILYESLCPDSISFFRDQLRPNYEYFKNFININLIPFGKSQSFKNGGEFICQHGPAECELNRIQSCMLQNADNKDQQVYFAICQMSGRAEKTGKACAKRVGIPQNIDTCMDTESGTVLQLDAEQITSSFAPKFIPTIFTM</sequence>
<dbReference type="GO" id="GO:0016671">
    <property type="term" value="F:oxidoreductase activity, acting on a sulfur group of donors, disulfide as acceptor"/>
    <property type="evidence" value="ECO:0007669"/>
    <property type="project" value="InterPro"/>
</dbReference>
<dbReference type="Proteomes" id="UP000015102">
    <property type="component" value="Unassembled WGS sequence"/>
</dbReference>
<feature type="chain" id="PRO_5004577356" description="Gamma-interferon-inducible lysosomal thiol reductase" evidence="3">
    <location>
        <begin position="21"/>
        <end position="166"/>
    </location>
</feature>
<reference evidence="5" key="1">
    <citation type="submission" date="2013-02" db="EMBL/GenBank/DDBJ databases">
        <authorList>
            <person name="Hughes D."/>
        </authorList>
    </citation>
    <scope>NUCLEOTIDE SEQUENCE</scope>
    <source>
        <strain>Durham</strain>
        <strain evidence="5">NC isolate 2 -- Noor lab</strain>
    </source>
</reference>
<dbReference type="PANTHER" id="PTHR13234">
    <property type="entry name" value="GAMMA-INTERFERON INDUCIBLE LYSOSOMAL THIOL REDUCTASE GILT"/>
    <property type="match status" value="1"/>
</dbReference>
<dbReference type="STRING" id="36166.T1H4F7"/>
<keyword evidence="3" id="KW-0732">Signal</keyword>
<comment type="similarity">
    <text evidence="1">Belongs to the GILT family.</text>
</comment>
<evidence type="ECO:0000256" key="2">
    <source>
        <dbReference type="ARBA" id="ARBA00023180"/>
    </source>
</evidence>
<dbReference type="EnsemblMetazoa" id="MESCA011166-RA">
    <property type="protein sequence ID" value="MESCA011166-PA"/>
    <property type="gene ID" value="MESCA011166"/>
</dbReference>
<dbReference type="HOGENOM" id="CLU_066886_2_1_1"/>
<organism evidence="4 5">
    <name type="scientific">Megaselia scalaris</name>
    <name type="common">Humpbacked fly</name>
    <name type="synonym">Phora scalaris</name>
    <dbReference type="NCBI Taxonomy" id="36166"/>
    <lineage>
        <taxon>Eukaryota</taxon>
        <taxon>Metazoa</taxon>
        <taxon>Ecdysozoa</taxon>
        <taxon>Arthropoda</taxon>
        <taxon>Hexapoda</taxon>
        <taxon>Insecta</taxon>
        <taxon>Pterygota</taxon>
        <taxon>Neoptera</taxon>
        <taxon>Endopterygota</taxon>
        <taxon>Diptera</taxon>
        <taxon>Brachycera</taxon>
        <taxon>Muscomorpha</taxon>
        <taxon>Platypezoidea</taxon>
        <taxon>Phoridae</taxon>
        <taxon>Megaseliini</taxon>
        <taxon>Megaselia</taxon>
    </lineage>
</organism>